<comment type="caution">
    <text evidence="2">The sequence shown here is derived from an EMBL/GenBank/DDBJ whole genome shotgun (WGS) entry which is preliminary data.</text>
</comment>
<proteinExistence type="predicted"/>
<dbReference type="Proteomes" id="UP001352852">
    <property type="component" value="Unassembled WGS sequence"/>
</dbReference>
<evidence type="ECO:0000313" key="2">
    <source>
        <dbReference type="EMBL" id="MED6276620.1"/>
    </source>
</evidence>
<name>A0ABU7DQ46_9TELE</name>
<feature type="region of interest" description="Disordered" evidence="1">
    <location>
        <begin position="17"/>
        <end position="105"/>
    </location>
</feature>
<sequence>MLWDDNLSQTRISAPCYGSSHVTQSTSPSAHPRWEYGSESGSDSDPDRPDPDLILDDLASRRFHSPSPAPPTNFAVPVSHSAGGQVAQVKGSPRPKVTVSPTQPNVTCDRSENVKVQCGCACVMRDKTECSSSSQFAWFIAAMSNIFGQTILPLTQL</sequence>
<accession>A0ABU7DQ46</accession>
<reference evidence="2 3" key="1">
    <citation type="submission" date="2021-06" db="EMBL/GenBank/DDBJ databases">
        <authorList>
            <person name="Palmer J.M."/>
        </authorList>
    </citation>
    <scope>NUCLEOTIDE SEQUENCE [LARGE SCALE GENOMIC DNA]</scope>
    <source>
        <strain evidence="2 3">CL_MEX2019</strain>
        <tissue evidence="2">Muscle</tissue>
    </source>
</reference>
<dbReference type="EMBL" id="JAHUTJ010033019">
    <property type="protein sequence ID" value="MED6276620.1"/>
    <property type="molecule type" value="Genomic_DNA"/>
</dbReference>
<evidence type="ECO:0000313" key="3">
    <source>
        <dbReference type="Proteomes" id="UP001352852"/>
    </source>
</evidence>
<protein>
    <submittedName>
        <fullName evidence="2">Uncharacterized protein</fullName>
    </submittedName>
</protein>
<keyword evidence="3" id="KW-1185">Reference proteome</keyword>
<gene>
    <name evidence="2" type="ORF">CHARACLAT_004826</name>
</gene>
<feature type="compositionally biased region" description="Polar residues" evidence="1">
    <location>
        <begin position="20"/>
        <end position="29"/>
    </location>
</feature>
<organism evidence="2 3">
    <name type="scientific">Characodon lateralis</name>
    <dbReference type="NCBI Taxonomy" id="208331"/>
    <lineage>
        <taxon>Eukaryota</taxon>
        <taxon>Metazoa</taxon>
        <taxon>Chordata</taxon>
        <taxon>Craniata</taxon>
        <taxon>Vertebrata</taxon>
        <taxon>Euteleostomi</taxon>
        <taxon>Actinopterygii</taxon>
        <taxon>Neopterygii</taxon>
        <taxon>Teleostei</taxon>
        <taxon>Neoteleostei</taxon>
        <taxon>Acanthomorphata</taxon>
        <taxon>Ovalentaria</taxon>
        <taxon>Atherinomorphae</taxon>
        <taxon>Cyprinodontiformes</taxon>
        <taxon>Goodeidae</taxon>
        <taxon>Characodon</taxon>
    </lineage>
</organism>
<evidence type="ECO:0000256" key="1">
    <source>
        <dbReference type="SAM" id="MobiDB-lite"/>
    </source>
</evidence>